<dbReference type="InParanoid" id="W3WU65"/>
<feature type="domain" description="FAD-binding" evidence="7">
    <location>
        <begin position="297"/>
        <end position="370"/>
    </location>
</feature>
<dbReference type="HOGENOM" id="CLU_009665_12_2_1"/>
<keyword evidence="6" id="KW-0560">Oxidoreductase</keyword>
<dbReference type="RefSeq" id="XP_007838069.1">
    <property type="nucleotide sequence ID" value="XM_007839878.1"/>
</dbReference>
<protein>
    <recommendedName>
        <fullName evidence="7">FAD-binding domain-containing protein</fullName>
    </recommendedName>
</protein>
<evidence type="ECO:0000256" key="2">
    <source>
        <dbReference type="ARBA" id="ARBA00005179"/>
    </source>
</evidence>
<comment type="pathway">
    <text evidence="2">Secondary metabolite biosynthesis.</text>
</comment>
<comment type="similarity">
    <text evidence="3">Belongs to the paxM FAD-dependent monooxygenase family.</text>
</comment>
<evidence type="ECO:0000256" key="3">
    <source>
        <dbReference type="ARBA" id="ARBA00007992"/>
    </source>
</evidence>
<organism evidence="8 9">
    <name type="scientific">Pestalotiopsis fici (strain W106-1 / CGMCC3.15140)</name>
    <dbReference type="NCBI Taxonomy" id="1229662"/>
    <lineage>
        <taxon>Eukaryota</taxon>
        <taxon>Fungi</taxon>
        <taxon>Dikarya</taxon>
        <taxon>Ascomycota</taxon>
        <taxon>Pezizomycotina</taxon>
        <taxon>Sordariomycetes</taxon>
        <taxon>Xylariomycetidae</taxon>
        <taxon>Amphisphaeriales</taxon>
        <taxon>Sporocadaceae</taxon>
        <taxon>Pestalotiopsis</taxon>
    </lineage>
</organism>
<dbReference type="EMBL" id="KI912116">
    <property type="protein sequence ID" value="ETS77423.1"/>
    <property type="molecule type" value="Genomic_DNA"/>
</dbReference>
<dbReference type="STRING" id="1229662.W3WU65"/>
<dbReference type="OMA" id="WSHRIIS"/>
<feature type="domain" description="FAD-binding" evidence="7">
    <location>
        <begin position="9"/>
        <end position="172"/>
    </location>
</feature>
<evidence type="ECO:0000313" key="9">
    <source>
        <dbReference type="Proteomes" id="UP000030651"/>
    </source>
</evidence>
<accession>W3WU65</accession>
<dbReference type="eggNOG" id="KOG2614">
    <property type="taxonomic scope" value="Eukaryota"/>
</dbReference>
<dbReference type="Pfam" id="PF01494">
    <property type="entry name" value="FAD_binding_3"/>
    <property type="match status" value="2"/>
</dbReference>
<proteinExistence type="inferred from homology"/>
<dbReference type="SUPFAM" id="SSF51905">
    <property type="entry name" value="FAD/NAD(P)-binding domain"/>
    <property type="match status" value="1"/>
</dbReference>
<comment type="cofactor">
    <cofactor evidence="1">
        <name>FAD</name>
        <dbReference type="ChEBI" id="CHEBI:57692"/>
    </cofactor>
</comment>
<sequence>MDGPAKFRAVIVGGGMVGLTAAHIFSKVGIDFVILEKHKTVLASRGSDLAVWPQTMRIFDQLGVLETMNGLLDYCSDIQVITCKDGRKIRSDEMLSLVERNHGHPINFMSRPQMVNFLYDSLPQTAKDCILLEKQVTDVEISEDGVTVTCEDGTSHRGSIVVGADGVRSQVRLYSQALRAGCEPKELPQGIKTPFTTTYRMFFCNIPILPGLEPNSTYSGVHQGSSTQLINGSKAATLAVYEKLDTPTSTLKRYTQADSDDLLKRVDHLYVAPNLTLSEALQYRTNEPCLIDLEEGFIEDHWFHKRIVLVGDSVRKYEPHLGLGYNSGVSDVVVLANQLRTLLQKDECPGTLAIEKAFESYQEARMEQTKQMASLSEQGARLLAWLNWKHMVIGRYVLNVLSPLAGFIITKTISSVVSQAPVLDELQEKNLPQSRVSWKFHPSVGH</sequence>
<evidence type="ECO:0000313" key="8">
    <source>
        <dbReference type="EMBL" id="ETS77423.1"/>
    </source>
</evidence>
<dbReference type="AlphaFoldDB" id="W3WU65"/>
<dbReference type="InterPro" id="IPR036188">
    <property type="entry name" value="FAD/NAD-bd_sf"/>
</dbReference>
<keyword evidence="5" id="KW-0274">FAD</keyword>
<dbReference type="OrthoDB" id="10029326at2759"/>
<dbReference type="PANTHER" id="PTHR47356:SF2">
    <property type="entry name" value="FAD-BINDING DOMAIN-CONTAINING PROTEIN-RELATED"/>
    <property type="match status" value="1"/>
</dbReference>
<dbReference type="InterPro" id="IPR050562">
    <property type="entry name" value="FAD_mOase_fung"/>
</dbReference>
<keyword evidence="4" id="KW-0285">Flavoprotein</keyword>
<reference evidence="9" key="1">
    <citation type="journal article" date="2015" name="BMC Genomics">
        <title>Genomic and transcriptomic analysis of the endophytic fungus Pestalotiopsis fici reveals its lifestyle and high potential for synthesis of natural products.</title>
        <authorList>
            <person name="Wang X."/>
            <person name="Zhang X."/>
            <person name="Liu L."/>
            <person name="Xiang M."/>
            <person name="Wang W."/>
            <person name="Sun X."/>
            <person name="Che Y."/>
            <person name="Guo L."/>
            <person name="Liu G."/>
            <person name="Guo L."/>
            <person name="Wang C."/>
            <person name="Yin W.B."/>
            <person name="Stadler M."/>
            <person name="Zhang X."/>
            <person name="Liu X."/>
        </authorList>
    </citation>
    <scope>NUCLEOTIDE SEQUENCE [LARGE SCALE GENOMIC DNA]</scope>
    <source>
        <strain evidence="9">W106-1 / CGMCC3.15140</strain>
    </source>
</reference>
<evidence type="ECO:0000259" key="7">
    <source>
        <dbReference type="Pfam" id="PF01494"/>
    </source>
</evidence>
<evidence type="ECO:0000256" key="5">
    <source>
        <dbReference type="ARBA" id="ARBA00022827"/>
    </source>
</evidence>
<dbReference type="Gene3D" id="3.50.50.60">
    <property type="entry name" value="FAD/NAD(P)-binding domain"/>
    <property type="match status" value="1"/>
</dbReference>
<dbReference type="PANTHER" id="PTHR47356">
    <property type="entry name" value="FAD-DEPENDENT MONOOXYGENASE ASQG-RELATED"/>
    <property type="match status" value="1"/>
</dbReference>
<dbReference type="KEGG" id="pfy:PFICI_11297"/>
<dbReference type="GeneID" id="19276310"/>
<dbReference type="Proteomes" id="UP000030651">
    <property type="component" value="Unassembled WGS sequence"/>
</dbReference>
<dbReference type="GO" id="GO:0004497">
    <property type="term" value="F:monooxygenase activity"/>
    <property type="evidence" value="ECO:0007669"/>
    <property type="project" value="InterPro"/>
</dbReference>
<gene>
    <name evidence="8" type="ORF">PFICI_11297</name>
</gene>
<keyword evidence="9" id="KW-1185">Reference proteome</keyword>
<name>W3WU65_PESFW</name>
<dbReference type="PRINTS" id="PR00420">
    <property type="entry name" value="RNGMNOXGNASE"/>
</dbReference>
<evidence type="ECO:0000256" key="4">
    <source>
        <dbReference type="ARBA" id="ARBA00022630"/>
    </source>
</evidence>
<dbReference type="InterPro" id="IPR002938">
    <property type="entry name" value="FAD-bd"/>
</dbReference>
<evidence type="ECO:0000256" key="1">
    <source>
        <dbReference type="ARBA" id="ARBA00001974"/>
    </source>
</evidence>
<dbReference type="GO" id="GO:0071949">
    <property type="term" value="F:FAD binding"/>
    <property type="evidence" value="ECO:0007669"/>
    <property type="project" value="InterPro"/>
</dbReference>
<evidence type="ECO:0000256" key="6">
    <source>
        <dbReference type="ARBA" id="ARBA00023002"/>
    </source>
</evidence>